<evidence type="ECO:0000313" key="4">
    <source>
        <dbReference type="Proteomes" id="UP000016930"/>
    </source>
</evidence>
<proteinExistence type="predicted"/>
<feature type="region of interest" description="Disordered" evidence="2">
    <location>
        <begin position="229"/>
        <end position="248"/>
    </location>
</feature>
<gene>
    <name evidence="3" type="ORF">CERSUDRAFT_69910</name>
</gene>
<protein>
    <submittedName>
        <fullName evidence="3">Uncharacterized protein</fullName>
    </submittedName>
</protein>
<dbReference type="HOGENOM" id="CLU_894281_0_0_1"/>
<dbReference type="OrthoDB" id="2608369at2759"/>
<sequence>MCSVMGLNESDKAKFIDQAVDSRAYSFDYRFMHLPAIGGSGDSNAQNFVMTANTLATQYRDGVRLNGVIYLADGPSAADVQSDFDLTQKLCGNNFMSNFVIATDPVLLVKCKWGEVFGAGARGVPYDIDYQSVHHVLRHWYKRARKTLLVQSEMIDQGLDIGQTSAGQALHRALLGKLEVHLKDLRRARAWTSARATNTARGRIAHVLQQLQALGTLAGAASLLRELPSSDSDLVPQAPSPPASIPGMKTRNLEEQVQAMAEELKKMQGKLTEAEQRIETLERQIRDTTTVVIPPLPELGPETMTIRIKLT</sequence>
<reference evidence="3 4" key="1">
    <citation type="journal article" date="2012" name="Proc. Natl. Acad. Sci. U.S.A.">
        <title>Comparative genomics of Ceriporiopsis subvermispora and Phanerochaete chrysosporium provide insight into selective ligninolysis.</title>
        <authorList>
            <person name="Fernandez-Fueyo E."/>
            <person name="Ruiz-Duenas F.J."/>
            <person name="Ferreira P."/>
            <person name="Floudas D."/>
            <person name="Hibbett D.S."/>
            <person name="Canessa P."/>
            <person name="Larrondo L.F."/>
            <person name="James T.Y."/>
            <person name="Seelenfreund D."/>
            <person name="Lobos S."/>
            <person name="Polanco R."/>
            <person name="Tello M."/>
            <person name="Honda Y."/>
            <person name="Watanabe T."/>
            <person name="Watanabe T."/>
            <person name="Ryu J.S."/>
            <person name="Kubicek C.P."/>
            <person name="Schmoll M."/>
            <person name="Gaskell J."/>
            <person name="Hammel K.E."/>
            <person name="St John F.J."/>
            <person name="Vanden Wymelenberg A."/>
            <person name="Sabat G."/>
            <person name="Splinter BonDurant S."/>
            <person name="Syed K."/>
            <person name="Yadav J.S."/>
            <person name="Doddapaneni H."/>
            <person name="Subramanian V."/>
            <person name="Lavin J.L."/>
            <person name="Oguiza J.A."/>
            <person name="Perez G."/>
            <person name="Pisabarro A.G."/>
            <person name="Ramirez L."/>
            <person name="Santoyo F."/>
            <person name="Master E."/>
            <person name="Coutinho P.M."/>
            <person name="Henrissat B."/>
            <person name="Lombard V."/>
            <person name="Magnuson J.K."/>
            <person name="Kuees U."/>
            <person name="Hori C."/>
            <person name="Igarashi K."/>
            <person name="Samejima M."/>
            <person name="Held B.W."/>
            <person name="Barry K.W."/>
            <person name="LaButti K.M."/>
            <person name="Lapidus A."/>
            <person name="Lindquist E.A."/>
            <person name="Lucas S.M."/>
            <person name="Riley R."/>
            <person name="Salamov A.A."/>
            <person name="Hoffmeister D."/>
            <person name="Schwenk D."/>
            <person name="Hadar Y."/>
            <person name="Yarden O."/>
            <person name="de Vries R.P."/>
            <person name="Wiebenga A."/>
            <person name="Stenlid J."/>
            <person name="Eastwood D."/>
            <person name="Grigoriev I.V."/>
            <person name="Berka R.M."/>
            <person name="Blanchette R.A."/>
            <person name="Kersten P."/>
            <person name="Martinez A.T."/>
            <person name="Vicuna R."/>
            <person name="Cullen D."/>
        </authorList>
    </citation>
    <scope>NUCLEOTIDE SEQUENCE [LARGE SCALE GENOMIC DNA]</scope>
    <source>
        <strain evidence="3 4">B</strain>
    </source>
</reference>
<evidence type="ECO:0000313" key="3">
    <source>
        <dbReference type="EMBL" id="EMD41326.1"/>
    </source>
</evidence>
<dbReference type="EMBL" id="KB445791">
    <property type="protein sequence ID" value="EMD41326.1"/>
    <property type="molecule type" value="Genomic_DNA"/>
</dbReference>
<dbReference type="Proteomes" id="UP000016930">
    <property type="component" value="Unassembled WGS sequence"/>
</dbReference>
<organism evidence="3 4">
    <name type="scientific">Ceriporiopsis subvermispora (strain B)</name>
    <name type="common">White-rot fungus</name>
    <name type="synonym">Gelatoporia subvermispora</name>
    <dbReference type="NCBI Taxonomy" id="914234"/>
    <lineage>
        <taxon>Eukaryota</taxon>
        <taxon>Fungi</taxon>
        <taxon>Dikarya</taxon>
        <taxon>Basidiomycota</taxon>
        <taxon>Agaricomycotina</taxon>
        <taxon>Agaricomycetes</taxon>
        <taxon>Polyporales</taxon>
        <taxon>Gelatoporiaceae</taxon>
        <taxon>Gelatoporia</taxon>
    </lineage>
</organism>
<name>M2RR12_CERS8</name>
<feature type="coiled-coil region" evidence="1">
    <location>
        <begin position="250"/>
        <end position="291"/>
    </location>
</feature>
<accession>M2RR12</accession>
<evidence type="ECO:0000256" key="1">
    <source>
        <dbReference type="SAM" id="Coils"/>
    </source>
</evidence>
<keyword evidence="1" id="KW-0175">Coiled coil</keyword>
<evidence type="ECO:0000256" key="2">
    <source>
        <dbReference type="SAM" id="MobiDB-lite"/>
    </source>
</evidence>
<dbReference type="AlphaFoldDB" id="M2RR12"/>
<keyword evidence="4" id="KW-1185">Reference proteome</keyword>